<proteinExistence type="predicted"/>
<comment type="caution">
    <text evidence="1">The sequence shown here is derived from an EMBL/GenBank/DDBJ whole genome shotgun (WGS) entry which is preliminary data.</text>
</comment>
<dbReference type="CDD" id="cd02440">
    <property type="entry name" value="AdoMet_MTases"/>
    <property type="match status" value="1"/>
</dbReference>
<dbReference type="Gene3D" id="3.40.50.150">
    <property type="entry name" value="Vaccinia Virus protein VP39"/>
    <property type="match status" value="1"/>
</dbReference>
<gene>
    <name evidence="1" type="ORF">IAA86_03210</name>
</gene>
<dbReference type="EMBL" id="DVJQ01000027">
    <property type="protein sequence ID" value="HIS74012.1"/>
    <property type="molecule type" value="Genomic_DNA"/>
</dbReference>
<reference evidence="1" key="2">
    <citation type="journal article" date="2021" name="PeerJ">
        <title>Extensive microbial diversity within the chicken gut microbiome revealed by metagenomics and culture.</title>
        <authorList>
            <person name="Gilroy R."/>
            <person name="Ravi A."/>
            <person name="Getino M."/>
            <person name="Pursley I."/>
            <person name="Horton D.L."/>
            <person name="Alikhan N.F."/>
            <person name="Baker D."/>
            <person name="Gharbi K."/>
            <person name="Hall N."/>
            <person name="Watson M."/>
            <person name="Adriaenssens E.M."/>
            <person name="Foster-Nyarko E."/>
            <person name="Jarju S."/>
            <person name="Secka A."/>
            <person name="Antonio M."/>
            <person name="Oren A."/>
            <person name="Chaudhuri R.R."/>
            <person name="La Ragione R."/>
            <person name="Hildebrand F."/>
            <person name="Pallen M.J."/>
        </authorList>
    </citation>
    <scope>NUCLEOTIDE SEQUENCE</scope>
    <source>
        <strain evidence="1">CHK152-2871</strain>
    </source>
</reference>
<organism evidence="1 2">
    <name type="scientific">Candidatus Galligastranaerophilus intestinavium</name>
    <dbReference type="NCBI Taxonomy" id="2840836"/>
    <lineage>
        <taxon>Bacteria</taxon>
        <taxon>Candidatus Galligastranaerophilus</taxon>
    </lineage>
</organism>
<protein>
    <submittedName>
        <fullName evidence="1">Class I SAM-dependent methyltransferase</fullName>
    </submittedName>
</protein>
<keyword evidence="1" id="KW-0489">Methyltransferase</keyword>
<dbReference type="SUPFAM" id="SSF53335">
    <property type="entry name" value="S-adenosyl-L-methionine-dependent methyltransferases"/>
    <property type="match status" value="1"/>
</dbReference>
<dbReference type="PANTHER" id="PTHR43861:SF6">
    <property type="entry name" value="METHYLTRANSFERASE TYPE 11"/>
    <property type="match status" value="1"/>
</dbReference>
<dbReference type="PANTHER" id="PTHR43861">
    <property type="entry name" value="TRANS-ACONITATE 2-METHYLTRANSFERASE-RELATED"/>
    <property type="match status" value="1"/>
</dbReference>
<sequence length="263" mass="30360">MNYDYKVDITQKNNAHTQCINLIKSSSMVLDLGCAVGAIGEYLNKSKNCMVIGVDYLEEFVNIAKSKECYSEVHQLDLNNEISKLEKYKGCFDFILAADVIEHLYNPQKFLEGILPLLKDSGSIVLSIPNIAHASIKLNLMQNKFDYTSMGLLDNTHIRFFTRKSIIELCNSTGLQIKECEFVYAPYSTYYENVDIYKFSPLILKHIAKSDESFVYQYVLCLQKGDITNNENKLIPDHTECNNYKKIKLLKHAKRYFKNIWLK</sequence>
<accession>A0A9D1FHX5</accession>
<reference evidence="1" key="1">
    <citation type="submission" date="2020-10" db="EMBL/GenBank/DDBJ databases">
        <authorList>
            <person name="Gilroy R."/>
        </authorList>
    </citation>
    <scope>NUCLEOTIDE SEQUENCE</scope>
    <source>
        <strain evidence="1">CHK152-2871</strain>
    </source>
</reference>
<evidence type="ECO:0000313" key="2">
    <source>
        <dbReference type="Proteomes" id="UP000886865"/>
    </source>
</evidence>
<evidence type="ECO:0000313" key="1">
    <source>
        <dbReference type="EMBL" id="HIS74012.1"/>
    </source>
</evidence>
<name>A0A9D1FHX5_9BACT</name>
<dbReference type="GO" id="GO:0032259">
    <property type="term" value="P:methylation"/>
    <property type="evidence" value="ECO:0007669"/>
    <property type="project" value="UniProtKB-KW"/>
</dbReference>
<dbReference type="Proteomes" id="UP000886865">
    <property type="component" value="Unassembled WGS sequence"/>
</dbReference>
<dbReference type="Pfam" id="PF13489">
    <property type="entry name" value="Methyltransf_23"/>
    <property type="match status" value="1"/>
</dbReference>
<dbReference type="AlphaFoldDB" id="A0A9D1FHX5"/>
<dbReference type="GO" id="GO:0008168">
    <property type="term" value="F:methyltransferase activity"/>
    <property type="evidence" value="ECO:0007669"/>
    <property type="project" value="UniProtKB-KW"/>
</dbReference>
<keyword evidence="1" id="KW-0808">Transferase</keyword>
<dbReference type="InterPro" id="IPR029063">
    <property type="entry name" value="SAM-dependent_MTases_sf"/>
</dbReference>